<feature type="transmembrane region" description="Helical" evidence="1">
    <location>
        <begin position="40"/>
        <end position="58"/>
    </location>
</feature>
<evidence type="ECO:0000313" key="2">
    <source>
        <dbReference type="EMBL" id="KAK7207411.1"/>
    </source>
</evidence>
<keyword evidence="3" id="KW-1185">Reference proteome</keyword>
<evidence type="ECO:0000256" key="1">
    <source>
        <dbReference type="SAM" id="Phobius"/>
    </source>
</evidence>
<name>A0ABR1FC34_9ASCO</name>
<keyword evidence="1" id="KW-1133">Transmembrane helix</keyword>
<keyword evidence="1" id="KW-0812">Transmembrane</keyword>
<gene>
    <name evidence="2" type="ORF">BZA70DRAFT_13434</name>
</gene>
<organism evidence="2 3">
    <name type="scientific">Myxozyma melibiosi</name>
    <dbReference type="NCBI Taxonomy" id="54550"/>
    <lineage>
        <taxon>Eukaryota</taxon>
        <taxon>Fungi</taxon>
        <taxon>Dikarya</taxon>
        <taxon>Ascomycota</taxon>
        <taxon>Saccharomycotina</taxon>
        <taxon>Lipomycetes</taxon>
        <taxon>Lipomycetales</taxon>
        <taxon>Lipomycetaceae</taxon>
        <taxon>Myxozyma</taxon>
    </lineage>
</organism>
<keyword evidence="1" id="KW-0472">Membrane</keyword>
<reference evidence="2 3" key="1">
    <citation type="submission" date="2024-03" db="EMBL/GenBank/DDBJ databases">
        <title>Genome-scale model development and genomic sequencing of the oleaginous clade Lipomyces.</title>
        <authorList>
            <consortium name="Lawrence Berkeley National Laboratory"/>
            <person name="Czajka J.J."/>
            <person name="Han Y."/>
            <person name="Kim J."/>
            <person name="Mondo S.J."/>
            <person name="Hofstad B.A."/>
            <person name="Robles A."/>
            <person name="Haridas S."/>
            <person name="Riley R."/>
            <person name="LaButti K."/>
            <person name="Pangilinan J."/>
            <person name="Andreopoulos W."/>
            <person name="Lipzen A."/>
            <person name="Yan J."/>
            <person name="Wang M."/>
            <person name="Ng V."/>
            <person name="Grigoriev I.V."/>
            <person name="Spatafora J.W."/>
            <person name="Magnuson J.K."/>
            <person name="Baker S.E."/>
            <person name="Pomraning K.R."/>
        </authorList>
    </citation>
    <scope>NUCLEOTIDE SEQUENCE [LARGE SCALE GENOMIC DNA]</scope>
    <source>
        <strain evidence="2 3">Phaff 52-87</strain>
    </source>
</reference>
<dbReference type="GeneID" id="90035092"/>
<comment type="caution">
    <text evidence="2">The sequence shown here is derived from an EMBL/GenBank/DDBJ whole genome shotgun (WGS) entry which is preliminary data.</text>
</comment>
<proteinExistence type="predicted"/>
<evidence type="ECO:0000313" key="3">
    <source>
        <dbReference type="Proteomes" id="UP001498771"/>
    </source>
</evidence>
<dbReference type="RefSeq" id="XP_064770444.1">
    <property type="nucleotide sequence ID" value="XM_064909580.1"/>
</dbReference>
<sequence>MTTQRTSAEPSTTMLSRDNHPPSSALFTSFSIVAAHRVRLYLLVVFVFVFYCICGHQLPQHSSSLLTSPPPPTIPPIHPKPPSRFNTPPNISPSATYFESLPSPFFFHGPLERFLLVYRGCNGRRRDEMRFVRVIERGLGGMKWWRVGEYLMSIDAKLTQLHSKLTTSSSQLQLSHTFYTTHML</sequence>
<protein>
    <submittedName>
        <fullName evidence="2">Uncharacterized protein</fullName>
    </submittedName>
</protein>
<dbReference type="Proteomes" id="UP001498771">
    <property type="component" value="Unassembled WGS sequence"/>
</dbReference>
<dbReference type="EMBL" id="JBBJBU010000001">
    <property type="protein sequence ID" value="KAK7207411.1"/>
    <property type="molecule type" value="Genomic_DNA"/>
</dbReference>
<accession>A0ABR1FC34</accession>